<accession>A0A0C3SF85</accession>
<evidence type="ECO:0000256" key="1">
    <source>
        <dbReference type="SAM" id="MobiDB-lite"/>
    </source>
</evidence>
<dbReference type="HOGENOM" id="CLU_2469859_0_0_1"/>
<organism evidence="2 3">
    <name type="scientific">Phlebiopsis gigantea (strain 11061_1 CR5-6)</name>
    <name type="common">White-rot fungus</name>
    <name type="synonym">Peniophora gigantea</name>
    <dbReference type="NCBI Taxonomy" id="745531"/>
    <lineage>
        <taxon>Eukaryota</taxon>
        <taxon>Fungi</taxon>
        <taxon>Dikarya</taxon>
        <taxon>Basidiomycota</taxon>
        <taxon>Agaricomycotina</taxon>
        <taxon>Agaricomycetes</taxon>
        <taxon>Polyporales</taxon>
        <taxon>Phanerochaetaceae</taxon>
        <taxon>Phlebiopsis</taxon>
    </lineage>
</organism>
<proteinExistence type="predicted"/>
<dbReference type="Proteomes" id="UP000053257">
    <property type="component" value="Unassembled WGS sequence"/>
</dbReference>
<name>A0A0C3SF85_PHLG1</name>
<feature type="region of interest" description="Disordered" evidence="1">
    <location>
        <begin position="65"/>
        <end position="88"/>
    </location>
</feature>
<sequence length="88" mass="9888">MICSWILSERNLNVRECVYVCLLVLPGAESILGSRLIDLTMRLTRDFQAQQPADHCLLCRGQKSCAHGSRDESDARATRNDHRFAGPT</sequence>
<dbReference type="EMBL" id="KN840445">
    <property type="protein sequence ID" value="KIP11645.1"/>
    <property type="molecule type" value="Genomic_DNA"/>
</dbReference>
<keyword evidence="3" id="KW-1185">Reference proteome</keyword>
<feature type="compositionally biased region" description="Basic and acidic residues" evidence="1">
    <location>
        <begin position="68"/>
        <end position="88"/>
    </location>
</feature>
<reference evidence="2 3" key="1">
    <citation type="journal article" date="2014" name="PLoS Genet.">
        <title>Analysis of the Phlebiopsis gigantea genome, transcriptome and secretome provides insight into its pioneer colonization strategies of wood.</title>
        <authorList>
            <person name="Hori C."/>
            <person name="Ishida T."/>
            <person name="Igarashi K."/>
            <person name="Samejima M."/>
            <person name="Suzuki H."/>
            <person name="Master E."/>
            <person name="Ferreira P."/>
            <person name="Ruiz-Duenas F.J."/>
            <person name="Held B."/>
            <person name="Canessa P."/>
            <person name="Larrondo L.F."/>
            <person name="Schmoll M."/>
            <person name="Druzhinina I.S."/>
            <person name="Kubicek C.P."/>
            <person name="Gaskell J.A."/>
            <person name="Kersten P."/>
            <person name="St John F."/>
            <person name="Glasner J."/>
            <person name="Sabat G."/>
            <person name="Splinter BonDurant S."/>
            <person name="Syed K."/>
            <person name="Yadav J."/>
            <person name="Mgbeahuruike A.C."/>
            <person name="Kovalchuk A."/>
            <person name="Asiegbu F.O."/>
            <person name="Lackner G."/>
            <person name="Hoffmeister D."/>
            <person name="Rencoret J."/>
            <person name="Gutierrez A."/>
            <person name="Sun H."/>
            <person name="Lindquist E."/>
            <person name="Barry K."/>
            <person name="Riley R."/>
            <person name="Grigoriev I.V."/>
            <person name="Henrissat B."/>
            <person name="Kues U."/>
            <person name="Berka R.M."/>
            <person name="Martinez A.T."/>
            <person name="Covert S.F."/>
            <person name="Blanchette R.A."/>
            <person name="Cullen D."/>
        </authorList>
    </citation>
    <scope>NUCLEOTIDE SEQUENCE [LARGE SCALE GENOMIC DNA]</scope>
    <source>
        <strain evidence="2 3">11061_1 CR5-6</strain>
    </source>
</reference>
<protein>
    <submittedName>
        <fullName evidence="2">Uncharacterized protein</fullName>
    </submittedName>
</protein>
<gene>
    <name evidence="2" type="ORF">PHLGIDRAFT_458572</name>
</gene>
<dbReference type="AlphaFoldDB" id="A0A0C3SF85"/>
<evidence type="ECO:0000313" key="2">
    <source>
        <dbReference type="EMBL" id="KIP11645.1"/>
    </source>
</evidence>
<evidence type="ECO:0000313" key="3">
    <source>
        <dbReference type="Proteomes" id="UP000053257"/>
    </source>
</evidence>